<gene>
    <name evidence="2" type="ORF">CDEB00056_LOCUS10155</name>
</gene>
<reference evidence="2" key="1">
    <citation type="submission" date="2021-01" db="EMBL/GenBank/DDBJ databases">
        <authorList>
            <person name="Corre E."/>
            <person name="Pelletier E."/>
            <person name="Niang G."/>
            <person name="Scheremetjew M."/>
            <person name="Finn R."/>
            <person name="Kale V."/>
            <person name="Holt S."/>
            <person name="Cochrane G."/>
            <person name="Meng A."/>
            <person name="Brown T."/>
            <person name="Cohen L."/>
        </authorList>
    </citation>
    <scope>NUCLEOTIDE SEQUENCE</scope>
    <source>
        <strain evidence="2">MM31A-1</strain>
    </source>
</reference>
<organism evidence="2">
    <name type="scientific">Chaetoceros debilis</name>
    <dbReference type="NCBI Taxonomy" id="122233"/>
    <lineage>
        <taxon>Eukaryota</taxon>
        <taxon>Sar</taxon>
        <taxon>Stramenopiles</taxon>
        <taxon>Ochrophyta</taxon>
        <taxon>Bacillariophyta</taxon>
        <taxon>Coscinodiscophyceae</taxon>
        <taxon>Chaetocerotophycidae</taxon>
        <taxon>Chaetocerotales</taxon>
        <taxon>Chaetocerotaceae</taxon>
        <taxon>Chaetoceros</taxon>
    </lineage>
</organism>
<proteinExistence type="predicted"/>
<protein>
    <submittedName>
        <fullName evidence="2">Uncharacterized protein</fullName>
    </submittedName>
</protein>
<dbReference type="AlphaFoldDB" id="A0A7S3Q4H0"/>
<feature type="compositionally biased region" description="Polar residues" evidence="1">
    <location>
        <begin position="92"/>
        <end position="102"/>
    </location>
</feature>
<feature type="region of interest" description="Disordered" evidence="1">
    <location>
        <begin position="1"/>
        <end position="102"/>
    </location>
</feature>
<feature type="compositionally biased region" description="Basic and acidic residues" evidence="1">
    <location>
        <begin position="47"/>
        <end position="59"/>
    </location>
</feature>
<feature type="compositionally biased region" description="Polar residues" evidence="1">
    <location>
        <begin position="1"/>
        <end position="34"/>
    </location>
</feature>
<name>A0A7S3Q4H0_9STRA</name>
<dbReference type="EMBL" id="HBIO01013045">
    <property type="protein sequence ID" value="CAE0465314.1"/>
    <property type="molecule type" value="Transcribed_RNA"/>
</dbReference>
<evidence type="ECO:0000256" key="1">
    <source>
        <dbReference type="SAM" id="MobiDB-lite"/>
    </source>
</evidence>
<accession>A0A7S3Q4H0</accession>
<sequence>MGCCSSKQFEGQGQLLGSSNEPVSSRPVQTNSKENLPKPKYNPNINDSEREKIRAERAAAAEARANANQIGGKKKKKKVTTSSSSEPLRGPNSRNTMNWTAG</sequence>
<evidence type="ECO:0000313" key="2">
    <source>
        <dbReference type="EMBL" id="CAE0465314.1"/>
    </source>
</evidence>